<keyword evidence="1" id="KW-0418">Kinase</keyword>
<evidence type="ECO:0000256" key="1">
    <source>
        <dbReference type="ARBA" id="ARBA00022527"/>
    </source>
</evidence>
<sequence>MYRFSVTEPHPRRCILPFAAEPPQLADLRRAVKAELVGWGMSALTEEAQLITTELASNVIKHVGQGTAATLVLDAGTDQLRLELHDNSHKEPQSFHPTCEEESGRGLQLLAALSAAWGTTRTVAGKAVWCELPLALDESRRRIQRATTVMEAYGLAVGSPTARLTHRPVLEESVTSLILDLLHWLTAHGLDPDDILDRAQTHFEACSSSVTGPVLLP</sequence>
<dbReference type="RefSeq" id="WP_244321411.1">
    <property type="nucleotide sequence ID" value="NZ_FNST01000002.1"/>
</dbReference>
<keyword evidence="1" id="KW-0808">Transferase</keyword>
<feature type="domain" description="Histidine kinase/HSP90-like ATPase" evidence="2">
    <location>
        <begin position="18"/>
        <end position="129"/>
    </location>
</feature>
<dbReference type="Gene3D" id="3.30.565.10">
    <property type="entry name" value="Histidine kinase-like ATPase, C-terminal domain"/>
    <property type="match status" value="1"/>
</dbReference>
<keyword evidence="4" id="KW-1185">Reference proteome</keyword>
<keyword evidence="1" id="KW-0723">Serine/threonine-protein kinase</keyword>
<evidence type="ECO:0000313" key="4">
    <source>
        <dbReference type="Proteomes" id="UP000198609"/>
    </source>
</evidence>
<organism evidence="3 4">
    <name type="scientific">Streptomyces melanosporofaciens</name>
    <dbReference type="NCBI Taxonomy" id="67327"/>
    <lineage>
        <taxon>Bacteria</taxon>
        <taxon>Bacillati</taxon>
        <taxon>Actinomycetota</taxon>
        <taxon>Actinomycetes</taxon>
        <taxon>Kitasatosporales</taxon>
        <taxon>Streptomycetaceae</taxon>
        <taxon>Streptomyces</taxon>
        <taxon>Streptomyces violaceusniger group</taxon>
    </lineage>
</organism>
<reference evidence="4" key="1">
    <citation type="submission" date="2016-10" db="EMBL/GenBank/DDBJ databases">
        <authorList>
            <person name="Varghese N."/>
            <person name="Submissions S."/>
        </authorList>
    </citation>
    <scope>NUCLEOTIDE SEQUENCE [LARGE SCALE GENOMIC DNA]</scope>
    <source>
        <strain evidence="4">DSM 40318</strain>
    </source>
</reference>
<dbReference type="InterPro" id="IPR003594">
    <property type="entry name" value="HATPase_dom"/>
</dbReference>
<accession>A0A1H4RNJ0</accession>
<dbReference type="Proteomes" id="UP000198609">
    <property type="component" value="Unassembled WGS sequence"/>
</dbReference>
<dbReference type="SUPFAM" id="SSF55874">
    <property type="entry name" value="ATPase domain of HSP90 chaperone/DNA topoisomerase II/histidine kinase"/>
    <property type="match status" value="1"/>
</dbReference>
<evidence type="ECO:0000313" key="3">
    <source>
        <dbReference type="EMBL" id="SEC33378.1"/>
    </source>
</evidence>
<evidence type="ECO:0000259" key="2">
    <source>
        <dbReference type="Pfam" id="PF13581"/>
    </source>
</evidence>
<dbReference type="CDD" id="cd16936">
    <property type="entry name" value="HATPase_RsbW-like"/>
    <property type="match status" value="1"/>
</dbReference>
<dbReference type="EMBL" id="FNST01000002">
    <property type="protein sequence ID" value="SEC33378.1"/>
    <property type="molecule type" value="Genomic_DNA"/>
</dbReference>
<dbReference type="PANTHER" id="PTHR35526">
    <property type="entry name" value="ANTI-SIGMA-F FACTOR RSBW-RELATED"/>
    <property type="match status" value="1"/>
</dbReference>
<dbReference type="GO" id="GO:0004674">
    <property type="term" value="F:protein serine/threonine kinase activity"/>
    <property type="evidence" value="ECO:0007669"/>
    <property type="project" value="UniProtKB-KW"/>
</dbReference>
<dbReference type="Pfam" id="PF13581">
    <property type="entry name" value="HATPase_c_2"/>
    <property type="match status" value="1"/>
</dbReference>
<protein>
    <recommendedName>
        <fullName evidence="2">Histidine kinase/HSP90-like ATPase domain-containing protein</fullName>
    </recommendedName>
</protein>
<dbReference type="InterPro" id="IPR036890">
    <property type="entry name" value="HATPase_C_sf"/>
</dbReference>
<proteinExistence type="predicted"/>
<gene>
    <name evidence="3" type="ORF">SAMN04490356_3753</name>
</gene>
<name>A0A1H4RNJ0_STRMJ</name>
<dbReference type="PANTHER" id="PTHR35526:SF3">
    <property type="entry name" value="ANTI-SIGMA-F FACTOR RSBW"/>
    <property type="match status" value="1"/>
</dbReference>
<dbReference type="AlphaFoldDB" id="A0A1H4RNJ0"/>
<dbReference type="InterPro" id="IPR050267">
    <property type="entry name" value="Anti-sigma-factor_SerPK"/>
</dbReference>